<dbReference type="SUPFAM" id="SSF55895">
    <property type="entry name" value="Ribonuclease Rh-like"/>
    <property type="match status" value="1"/>
</dbReference>
<dbReference type="PANTHER" id="PTHR11240:SF22">
    <property type="entry name" value="RIBONUCLEASE T2"/>
    <property type="match status" value="1"/>
</dbReference>
<feature type="chain" id="PRO_5040248215" description="ribonuclease T2" evidence="4">
    <location>
        <begin position="21"/>
        <end position="224"/>
    </location>
</feature>
<feature type="non-terminal residue" evidence="5">
    <location>
        <position position="224"/>
    </location>
</feature>
<proteinExistence type="inferred from homology"/>
<dbReference type="OrthoDB" id="435754at2759"/>
<evidence type="ECO:0000256" key="2">
    <source>
        <dbReference type="ARBA" id="ARBA00012571"/>
    </source>
</evidence>
<protein>
    <recommendedName>
        <fullName evidence="2">ribonuclease T2</fullName>
        <ecNumber evidence="2">4.6.1.19</ecNumber>
    </recommendedName>
</protein>
<comment type="caution">
    <text evidence="5">The sequence shown here is derived from an EMBL/GenBank/DDBJ whole genome shotgun (WGS) entry which is preliminary data.</text>
</comment>
<dbReference type="GO" id="GO:0003723">
    <property type="term" value="F:RNA binding"/>
    <property type="evidence" value="ECO:0007669"/>
    <property type="project" value="InterPro"/>
</dbReference>
<evidence type="ECO:0000256" key="4">
    <source>
        <dbReference type="SAM" id="SignalP"/>
    </source>
</evidence>
<comment type="similarity">
    <text evidence="1 3">Belongs to the RNase T2 family.</text>
</comment>
<organism evidence="5 6">
    <name type="scientific">Lunasporangiospora selenospora</name>
    <dbReference type="NCBI Taxonomy" id="979761"/>
    <lineage>
        <taxon>Eukaryota</taxon>
        <taxon>Fungi</taxon>
        <taxon>Fungi incertae sedis</taxon>
        <taxon>Mucoromycota</taxon>
        <taxon>Mortierellomycotina</taxon>
        <taxon>Mortierellomycetes</taxon>
        <taxon>Mortierellales</taxon>
        <taxon>Mortierellaceae</taxon>
        <taxon>Lunasporangiospora</taxon>
    </lineage>
</organism>
<dbReference type="GO" id="GO:0006401">
    <property type="term" value="P:RNA catabolic process"/>
    <property type="evidence" value="ECO:0007669"/>
    <property type="project" value="TreeGrafter"/>
</dbReference>
<keyword evidence="4" id="KW-0732">Signal</keyword>
<dbReference type="InterPro" id="IPR036430">
    <property type="entry name" value="RNase_T2-like_sf"/>
</dbReference>
<evidence type="ECO:0000256" key="3">
    <source>
        <dbReference type="RuleBase" id="RU004328"/>
    </source>
</evidence>
<sequence>MKFLTIASSVALAALSCVAAAPIDMSVFKRADTCPVDVISCSSGSDGASTCCLPKMGQVLLTLQWYNGLGPSDEFTIHGLWPNTCSGGQGPSTGCDPNRVYTDIETRLKNYPGAPSSLISDLNTYWASYKNDNNAFWAHEWNKHGTCLSTLEPGCFDNFVANHDLFSYFTKVLELRKQYNLYKVLADKGITPGSNPSVKDMQAAFREAFGFPAQINCKSGALSE</sequence>
<evidence type="ECO:0000256" key="1">
    <source>
        <dbReference type="ARBA" id="ARBA00007469"/>
    </source>
</evidence>
<feature type="signal peptide" evidence="4">
    <location>
        <begin position="1"/>
        <end position="20"/>
    </location>
</feature>
<dbReference type="PROSITE" id="PS00530">
    <property type="entry name" value="RNASE_T2_1"/>
    <property type="match status" value="1"/>
</dbReference>
<name>A0A9P6FPA4_9FUNG</name>
<dbReference type="InterPro" id="IPR001568">
    <property type="entry name" value="RNase_T2-like"/>
</dbReference>
<evidence type="ECO:0000313" key="6">
    <source>
        <dbReference type="Proteomes" id="UP000780801"/>
    </source>
</evidence>
<gene>
    <name evidence="5" type="primary">RNY1</name>
    <name evidence="5" type="ORF">BGW38_005017</name>
</gene>
<dbReference type="InterPro" id="IPR033130">
    <property type="entry name" value="RNase_T2_His_AS_2"/>
</dbReference>
<accession>A0A9P6FPA4</accession>
<dbReference type="Gene3D" id="3.90.730.10">
    <property type="entry name" value="Ribonuclease T2-like"/>
    <property type="match status" value="1"/>
</dbReference>
<dbReference type="EMBL" id="JAABOA010003184">
    <property type="protein sequence ID" value="KAF9578939.1"/>
    <property type="molecule type" value="Genomic_DNA"/>
</dbReference>
<dbReference type="PANTHER" id="PTHR11240">
    <property type="entry name" value="RIBONUCLEASE T2"/>
    <property type="match status" value="1"/>
</dbReference>
<dbReference type="EC" id="4.6.1.19" evidence="2"/>
<dbReference type="AlphaFoldDB" id="A0A9P6FPA4"/>
<evidence type="ECO:0000313" key="5">
    <source>
        <dbReference type="EMBL" id="KAF9578939.1"/>
    </source>
</evidence>
<dbReference type="PROSITE" id="PS00531">
    <property type="entry name" value="RNASE_T2_2"/>
    <property type="match status" value="1"/>
</dbReference>
<dbReference type="PROSITE" id="PS51257">
    <property type="entry name" value="PROKAR_LIPOPROTEIN"/>
    <property type="match status" value="1"/>
</dbReference>
<dbReference type="GO" id="GO:0033897">
    <property type="term" value="F:ribonuclease T2 activity"/>
    <property type="evidence" value="ECO:0007669"/>
    <property type="project" value="UniProtKB-EC"/>
</dbReference>
<dbReference type="Pfam" id="PF00445">
    <property type="entry name" value="Ribonuclease_T2"/>
    <property type="match status" value="1"/>
</dbReference>
<dbReference type="Proteomes" id="UP000780801">
    <property type="component" value="Unassembled WGS sequence"/>
</dbReference>
<keyword evidence="6" id="KW-1185">Reference proteome</keyword>
<dbReference type="GO" id="GO:0005576">
    <property type="term" value="C:extracellular region"/>
    <property type="evidence" value="ECO:0007669"/>
    <property type="project" value="TreeGrafter"/>
</dbReference>
<reference evidence="5" key="1">
    <citation type="journal article" date="2020" name="Fungal Divers.">
        <title>Resolving the Mortierellaceae phylogeny through synthesis of multi-gene phylogenetics and phylogenomics.</title>
        <authorList>
            <person name="Vandepol N."/>
            <person name="Liber J."/>
            <person name="Desiro A."/>
            <person name="Na H."/>
            <person name="Kennedy M."/>
            <person name="Barry K."/>
            <person name="Grigoriev I.V."/>
            <person name="Miller A.N."/>
            <person name="O'Donnell K."/>
            <person name="Stajich J.E."/>
            <person name="Bonito G."/>
        </authorList>
    </citation>
    <scope>NUCLEOTIDE SEQUENCE</scope>
    <source>
        <strain evidence="5">KOD1015</strain>
    </source>
</reference>
<dbReference type="InterPro" id="IPR018188">
    <property type="entry name" value="RNase_T2_His_AS_1"/>
</dbReference>